<dbReference type="SUPFAM" id="SSF50814">
    <property type="entry name" value="Lipocalins"/>
    <property type="match status" value="1"/>
</dbReference>
<evidence type="ECO:0000256" key="2">
    <source>
        <dbReference type="PIRNR" id="PIRNR036893"/>
    </source>
</evidence>
<comment type="subcellular location">
    <subcellularLocation>
        <location evidence="2">Cell outer membrane</location>
    </subcellularLocation>
</comment>
<keyword evidence="2" id="KW-0732">Signal</keyword>
<dbReference type="GO" id="GO:0008289">
    <property type="term" value="F:lipid binding"/>
    <property type="evidence" value="ECO:0007669"/>
    <property type="project" value="UniProtKB-UniRule"/>
</dbReference>
<protein>
    <recommendedName>
        <fullName evidence="2">Outer membrane lipoprotein Blc</fullName>
    </recommendedName>
</protein>
<sequence length="173" mass="20073">MRYKFTLLVAFFLLLNGCMTQAPIKTVSEVNLKSFMGPWFVIGHIPTFIEKNAFNAIESYELNEDGTIGTTFTFNEGSLTGPIKTYHPKGFVVKGSGNALWGMQFIWPIKAQYKIVYLDQDYQNTIIARDDRDYVWIMSRQKKIDQDTLKNLVKKIEDDGYDINKIRWIEHSN</sequence>
<comment type="subunit">
    <text evidence="2">Homodimer.</text>
</comment>
<dbReference type="AlphaFoldDB" id="A0A0D6EWK3"/>
<dbReference type="InterPro" id="IPR000566">
    <property type="entry name" value="Lipocln_cytosolic_FA-bd_dom"/>
</dbReference>
<feature type="signal peptide" evidence="2">
    <location>
        <begin position="1"/>
        <end position="22"/>
    </location>
</feature>
<comment type="similarity">
    <text evidence="1 2">Belongs to the calycin superfamily. Lipocalin family.</text>
</comment>
<dbReference type="GO" id="GO:0009279">
    <property type="term" value="C:cell outer membrane"/>
    <property type="evidence" value="ECO:0007669"/>
    <property type="project" value="UniProtKB-SubCell"/>
</dbReference>
<dbReference type="PIRSF" id="PIRSF036893">
    <property type="entry name" value="Lipocalin_ApoD"/>
    <property type="match status" value="1"/>
</dbReference>
<dbReference type="PANTHER" id="PTHR10612:SF34">
    <property type="entry name" value="APOLIPOPROTEIN D"/>
    <property type="match status" value="1"/>
</dbReference>
<dbReference type="Pfam" id="PF08212">
    <property type="entry name" value="Lipocalin_2"/>
    <property type="match status" value="1"/>
</dbReference>
<comment type="function">
    <text evidence="2">Involved in the storage or transport of lipids necessary for membrane maintenance under stressful conditions. Displays a binding preference for lysophospholipids.</text>
</comment>
<dbReference type="OrthoDB" id="9793905at2"/>
<organism evidence="4 5">
    <name type="scientific">Candidatus Methylopumilus planktonicus</name>
    <dbReference type="NCBI Taxonomy" id="1581557"/>
    <lineage>
        <taxon>Bacteria</taxon>
        <taxon>Pseudomonadati</taxon>
        <taxon>Pseudomonadota</taxon>
        <taxon>Betaproteobacteria</taxon>
        <taxon>Nitrosomonadales</taxon>
        <taxon>Methylophilaceae</taxon>
        <taxon>Candidatus Methylopumilus</taxon>
    </lineage>
</organism>
<dbReference type="CDD" id="cd19438">
    <property type="entry name" value="lipocalin_Blc-like"/>
    <property type="match status" value="1"/>
</dbReference>
<dbReference type="InterPro" id="IPR002446">
    <property type="entry name" value="Lipocalin_bac"/>
</dbReference>
<evidence type="ECO:0000259" key="3">
    <source>
        <dbReference type="Pfam" id="PF08212"/>
    </source>
</evidence>
<evidence type="ECO:0000313" key="5">
    <source>
        <dbReference type="Proteomes" id="UP000064007"/>
    </source>
</evidence>
<dbReference type="Proteomes" id="UP000064007">
    <property type="component" value="Chromosome 1"/>
</dbReference>
<keyword evidence="2" id="KW-0472">Membrane</keyword>
<dbReference type="EMBL" id="LN827929">
    <property type="protein sequence ID" value="CEZ20105.1"/>
    <property type="molecule type" value="Genomic_DNA"/>
</dbReference>
<dbReference type="HOGENOM" id="CLU_068449_0_1_4"/>
<keyword evidence="2" id="KW-0998">Cell outer membrane</keyword>
<dbReference type="InterPro" id="IPR047202">
    <property type="entry name" value="Lipocalin_Blc-like_dom"/>
</dbReference>
<keyword evidence="2 4" id="KW-0449">Lipoprotein</keyword>
<gene>
    <name evidence="4" type="ORF">BN1208_1225</name>
</gene>
<dbReference type="InterPro" id="IPR022271">
    <property type="entry name" value="Lipocalin_ApoD"/>
</dbReference>
<feature type="chain" id="PRO_5013436249" description="Outer membrane lipoprotein Blc" evidence="2">
    <location>
        <begin position="23"/>
        <end position="173"/>
    </location>
</feature>
<dbReference type="GO" id="GO:0006950">
    <property type="term" value="P:response to stress"/>
    <property type="evidence" value="ECO:0007669"/>
    <property type="project" value="UniProtKB-ARBA"/>
</dbReference>
<dbReference type="Gene3D" id="2.40.128.20">
    <property type="match status" value="1"/>
</dbReference>
<proteinExistence type="inferred from homology"/>
<keyword evidence="5" id="KW-1185">Reference proteome</keyword>
<keyword evidence="2" id="KW-0446">Lipid-binding</keyword>
<feature type="domain" description="Lipocalin/cytosolic fatty-acid binding" evidence="3">
    <location>
        <begin position="30"/>
        <end position="170"/>
    </location>
</feature>
<dbReference type="PANTHER" id="PTHR10612">
    <property type="entry name" value="APOLIPOPROTEIN D"/>
    <property type="match status" value="1"/>
</dbReference>
<dbReference type="STRING" id="1581557.BN1208_1225"/>
<accession>A0A0D6EWK3</accession>
<name>A0A0D6EWK3_9PROT</name>
<dbReference type="PRINTS" id="PR01171">
    <property type="entry name" value="BCTLIPOCALIN"/>
</dbReference>
<dbReference type="KEGG" id="mbat:BN1208_1225"/>
<evidence type="ECO:0000313" key="4">
    <source>
        <dbReference type="EMBL" id="CEZ20105.1"/>
    </source>
</evidence>
<evidence type="ECO:0000256" key="1">
    <source>
        <dbReference type="ARBA" id="ARBA00006889"/>
    </source>
</evidence>
<dbReference type="InterPro" id="IPR012674">
    <property type="entry name" value="Calycin"/>
</dbReference>
<reference evidence="5" key="1">
    <citation type="submission" date="2014-12" db="EMBL/GenBank/DDBJ databases">
        <authorList>
            <person name="Salcher M.M."/>
        </authorList>
    </citation>
    <scope>NUCLEOTIDE SEQUENCE [LARGE SCALE GENOMIC DNA]</scope>
    <source>
        <strain evidence="5">MMS-10A-171</strain>
    </source>
</reference>